<dbReference type="PROSITE" id="PS50126">
    <property type="entry name" value="S1"/>
    <property type="match status" value="1"/>
</dbReference>
<gene>
    <name evidence="2" type="ORF">AWM72_01050</name>
    <name evidence="3" type="ORF">CYJ28_09880</name>
</gene>
<dbReference type="InterPro" id="IPR050437">
    <property type="entry name" value="Ribos_protein_bS1-like"/>
</dbReference>
<dbReference type="GO" id="GO:0003735">
    <property type="term" value="F:structural constituent of ribosome"/>
    <property type="evidence" value="ECO:0007669"/>
    <property type="project" value="TreeGrafter"/>
</dbReference>
<evidence type="ECO:0000313" key="4">
    <source>
        <dbReference type="Proteomes" id="UP000069912"/>
    </source>
</evidence>
<reference evidence="3 5" key="3">
    <citation type="submission" date="2017-12" db="EMBL/GenBank/DDBJ databases">
        <title>Phylogenetic diversity of female urinary microbiome.</title>
        <authorList>
            <person name="Thomas-White K."/>
            <person name="Wolfe A.J."/>
        </authorList>
    </citation>
    <scope>NUCLEOTIDE SEQUENCE [LARGE SCALE GENOMIC DNA]</scope>
    <source>
        <strain evidence="3 5">UMB0139</strain>
    </source>
</reference>
<dbReference type="Proteomes" id="UP000069912">
    <property type="component" value="Chromosome"/>
</dbReference>
<dbReference type="KEGG" id="asan:AWM72_01050"/>
<accession>A0A109RD22</accession>
<dbReference type="PANTHER" id="PTHR10724">
    <property type="entry name" value="30S RIBOSOMAL PROTEIN S1"/>
    <property type="match status" value="1"/>
</dbReference>
<dbReference type="Gene3D" id="2.40.50.140">
    <property type="entry name" value="Nucleic acid-binding proteins"/>
    <property type="match status" value="1"/>
</dbReference>
<protein>
    <submittedName>
        <fullName evidence="3">General stress protein</fullName>
    </submittedName>
</protein>
<dbReference type="OrthoDB" id="9810507at2"/>
<dbReference type="Pfam" id="PF00575">
    <property type="entry name" value="S1"/>
    <property type="match status" value="1"/>
</dbReference>
<reference evidence="4" key="2">
    <citation type="submission" date="2016-01" db="EMBL/GenBank/DDBJ databases">
        <title>Six Aerococcus type strain genome sequencing and assembly using PacBio and Illumina Hiseq.</title>
        <authorList>
            <person name="Carkaci D."/>
            <person name="Dargis R."/>
            <person name="Nielsen X.C."/>
            <person name="Skovgaard O."/>
            <person name="Fuursted K."/>
            <person name="Christensen J.J."/>
        </authorList>
    </citation>
    <scope>NUCLEOTIDE SEQUENCE [LARGE SCALE GENOMIC DNA]</scope>
    <source>
        <strain evidence="4">CCUG43001</strain>
    </source>
</reference>
<feature type="domain" description="S1 motif" evidence="1">
    <location>
        <begin position="8"/>
        <end position="77"/>
    </location>
</feature>
<dbReference type="SUPFAM" id="SSF50249">
    <property type="entry name" value="Nucleic acid-binding proteins"/>
    <property type="match status" value="1"/>
</dbReference>
<dbReference type="GeneID" id="92902659"/>
<evidence type="ECO:0000259" key="1">
    <source>
        <dbReference type="PROSITE" id="PS50126"/>
    </source>
</evidence>
<dbReference type="CDD" id="cd00164">
    <property type="entry name" value="S1_like"/>
    <property type="match status" value="1"/>
</dbReference>
<dbReference type="GO" id="GO:0006412">
    <property type="term" value="P:translation"/>
    <property type="evidence" value="ECO:0007669"/>
    <property type="project" value="TreeGrafter"/>
</dbReference>
<evidence type="ECO:0000313" key="2">
    <source>
        <dbReference type="EMBL" id="AMB93428.1"/>
    </source>
</evidence>
<dbReference type="GO" id="GO:0005737">
    <property type="term" value="C:cytoplasm"/>
    <property type="evidence" value="ECO:0007669"/>
    <property type="project" value="UniProtKB-ARBA"/>
</dbReference>
<evidence type="ECO:0000313" key="3">
    <source>
        <dbReference type="EMBL" id="PKZ20515.1"/>
    </source>
</evidence>
<dbReference type="AlphaFoldDB" id="A0A109RD22"/>
<keyword evidence="4" id="KW-1185">Reference proteome</keyword>
<dbReference type="EMBL" id="PKGY01000008">
    <property type="protein sequence ID" value="PKZ20515.1"/>
    <property type="molecule type" value="Genomic_DNA"/>
</dbReference>
<evidence type="ECO:0000313" key="5">
    <source>
        <dbReference type="Proteomes" id="UP000234239"/>
    </source>
</evidence>
<dbReference type="GO" id="GO:0003729">
    <property type="term" value="F:mRNA binding"/>
    <property type="evidence" value="ECO:0007669"/>
    <property type="project" value="UniProtKB-ARBA"/>
</dbReference>
<dbReference type="NCBIfam" id="NF040579">
    <property type="entry name" value="S1_dom_CvfD"/>
    <property type="match status" value="1"/>
</dbReference>
<dbReference type="FunFam" id="2.40.50.140:FF:000051">
    <property type="entry name" value="RNA-binding transcriptional accessory protein"/>
    <property type="match status" value="1"/>
</dbReference>
<dbReference type="InterPro" id="IPR012340">
    <property type="entry name" value="NA-bd_OB-fold"/>
</dbReference>
<dbReference type="RefSeq" id="WP_067971851.1">
    <property type="nucleotide sequence ID" value="NZ_CAJHKM010000007.1"/>
</dbReference>
<reference evidence="2 4" key="1">
    <citation type="journal article" date="2016" name="Genome Announc.">
        <title>Complete Genome Sequences of Aerococcus christensenii CCUG 28831T, Aerococcus sanguinicola CCUG 43001T, Aerococcus urinae CCUG 36881T, Aerococcus urinaeequi CCUG 28094T, Aerococcus urinaehominis CCUG 42038 BT, and Aerococcus viridans CCUG 4311T.</title>
        <authorList>
            <person name="Carkaci D."/>
            <person name="Dargis R."/>
            <person name="Nielsen X.C."/>
            <person name="Skovgaard O."/>
            <person name="Fuursted K."/>
            <person name="Christensen J.J."/>
        </authorList>
    </citation>
    <scope>NUCLEOTIDE SEQUENCE [LARGE SCALE GENOMIC DNA]</scope>
    <source>
        <strain evidence="2 4">CCUG43001</strain>
    </source>
</reference>
<organism evidence="2 4">
    <name type="scientific">Aerococcus sanguinicola</name>
    <dbReference type="NCBI Taxonomy" id="119206"/>
    <lineage>
        <taxon>Bacteria</taxon>
        <taxon>Bacillati</taxon>
        <taxon>Bacillota</taxon>
        <taxon>Bacilli</taxon>
        <taxon>Lactobacillales</taxon>
        <taxon>Aerococcaceae</taxon>
        <taxon>Aerococcus</taxon>
    </lineage>
</organism>
<name>A0A109RD22_9LACT</name>
<dbReference type="EMBL" id="CP014160">
    <property type="protein sequence ID" value="AMB93428.1"/>
    <property type="molecule type" value="Genomic_DNA"/>
</dbReference>
<dbReference type="InterPro" id="IPR003029">
    <property type="entry name" value="S1_domain"/>
</dbReference>
<dbReference type="Proteomes" id="UP000234239">
    <property type="component" value="Unassembled WGS sequence"/>
</dbReference>
<proteinExistence type="predicted"/>
<sequence>MTKSFAIGDIVKGKVTGIQSYGIFVSLGANHQGLIHISEINHGFVKDIYNQYEIGEEVTAKIIDIDEYSQKISLSLRALQPLFKNKKPARGNWHKHHHPKDYGFGLIAENLPKWVDEGLANIQSGLVKDYHENHFNK</sequence>
<dbReference type="SMART" id="SM00316">
    <property type="entry name" value="S1"/>
    <property type="match status" value="1"/>
</dbReference>